<organism evidence="2 3">
    <name type="scientific">Bursaphelenchus xylophilus</name>
    <name type="common">Pinewood nematode worm</name>
    <name type="synonym">Aphelenchoides xylophilus</name>
    <dbReference type="NCBI Taxonomy" id="6326"/>
    <lineage>
        <taxon>Eukaryota</taxon>
        <taxon>Metazoa</taxon>
        <taxon>Ecdysozoa</taxon>
        <taxon>Nematoda</taxon>
        <taxon>Chromadorea</taxon>
        <taxon>Rhabditida</taxon>
        <taxon>Tylenchina</taxon>
        <taxon>Tylenchomorpha</taxon>
        <taxon>Aphelenchoidea</taxon>
        <taxon>Aphelenchoididae</taxon>
        <taxon>Bursaphelenchus</taxon>
    </lineage>
</organism>
<dbReference type="WBParaSite" id="BXY_1021100.1">
    <property type="protein sequence ID" value="BXY_1021100.1"/>
    <property type="gene ID" value="BXY_1021100"/>
</dbReference>
<dbReference type="eggNOG" id="ENOG502S5CG">
    <property type="taxonomic scope" value="Eukaryota"/>
</dbReference>
<feature type="chain" id="PRO_5009305819" evidence="1">
    <location>
        <begin position="18"/>
        <end position="430"/>
    </location>
</feature>
<dbReference type="GO" id="GO:0045087">
    <property type="term" value="P:innate immune response"/>
    <property type="evidence" value="ECO:0007669"/>
    <property type="project" value="TreeGrafter"/>
</dbReference>
<evidence type="ECO:0000313" key="3">
    <source>
        <dbReference type="WBParaSite" id="BXY_1021100.1"/>
    </source>
</evidence>
<dbReference type="SUPFAM" id="SSF51445">
    <property type="entry name" value="(Trans)glycosidases"/>
    <property type="match status" value="2"/>
</dbReference>
<protein>
    <submittedName>
        <fullName evidence="3">Lysozyme</fullName>
    </submittedName>
</protein>
<accession>A0A1I7SB14</accession>
<feature type="signal peptide" evidence="1">
    <location>
        <begin position="1"/>
        <end position="17"/>
    </location>
</feature>
<dbReference type="PANTHER" id="PTHR23208:SF14">
    <property type="entry name" value="GLYCOSIDE HYDROLASE FAMILY 25 PROTEIN-RELATED"/>
    <property type="match status" value="1"/>
</dbReference>
<dbReference type="InterPro" id="IPR017853">
    <property type="entry name" value="GH"/>
</dbReference>
<evidence type="ECO:0000313" key="2">
    <source>
        <dbReference type="Proteomes" id="UP000095284"/>
    </source>
</evidence>
<name>A0A1I7SB14_BURXY</name>
<reference evidence="3" key="1">
    <citation type="submission" date="2016-11" db="UniProtKB">
        <authorList>
            <consortium name="WormBaseParasite"/>
        </authorList>
    </citation>
    <scope>IDENTIFICATION</scope>
</reference>
<sequence>MWKVGLLLLSICALAKCADDNRFELGFETTDEIKKENLKCLKDADYKVVGVRIYNNGEHDETGLKNMETASENFTVQALVVPNISKAAAVQVTDIVKRGRRNKQALQKIFLKITDPLCWWQEQERNVAFINLFVKTAQSLKLKVGFYTNWYDYKVITGNSARFSPTEVWYWKTLGVGDDAKGLSAHSTITYKTPSIIKRWNVVLHASKMWKSVLFIIAFGVFVFAEELTESIDTVDEITEKAYRCLKSTNLEHVTVRVYANGTSDEVGYKNLERVLGRMSVNVYVVPSPFDDPVRQVEDMVNHTKSHKWVNGTLYIQITDPSKWSRNKEENGHFIKRFAEAAQSNAIKVAYLTSWYDYQTITGNTKIIPVGKLWYWETNGVGPEAQTENNFADFRPFGPFQSPPIAKQYCIQEKYCGLNVNRNVYTPKLF</sequence>
<dbReference type="Proteomes" id="UP000095284">
    <property type="component" value="Unplaced"/>
</dbReference>
<dbReference type="PANTHER" id="PTHR23208">
    <property type="entry name" value="LYSOZYME PROTEIN"/>
    <property type="match status" value="1"/>
</dbReference>
<dbReference type="AlphaFoldDB" id="A0A1I7SB14"/>
<evidence type="ECO:0000256" key="1">
    <source>
        <dbReference type="SAM" id="SignalP"/>
    </source>
</evidence>
<dbReference type="Gene3D" id="3.20.20.80">
    <property type="entry name" value="Glycosidases"/>
    <property type="match status" value="1"/>
</dbReference>
<dbReference type="GO" id="GO:0007165">
    <property type="term" value="P:signal transduction"/>
    <property type="evidence" value="ECO:0007669"/>
    <property type="project" value="TreeGrafter"/>
</dbReference>
<keyword evidence="1" id="KW-0732">Signal</keyword>
<proteinExistence type="predicted"/>
<dbReference type="InterPro" id="IPR051595">
    <property type="entry name" value="GH25_Enzymes"/>
</dbReference>